<evidence type="ECO:0000313" key="2">
    <source>
        <dbReference type="EMBL" id="NEB92374.1"/>
    </source>
</evidence>
<keyword evidence="1" id="KW-0812">Transmembrane</keyword>
<feature type="non-terminal residue" evidence="2">
    <location>
        <position position="48"/>
    </location>
</feature>
<sequence length="48" mass="4776">MTAPTLPGDRPALRTPALALTATAVLSALALGAAVAVAPHTARDALLW</sequence>
<evidence type="ECO:0000256" key="1">
    <source>
        <dbReference type="SAM" id="Phobius"/>
    </source>
</evidence>
<dbReference type="AlphaFoldDB" id="A0A7K3QR52"/>
<reference evidence="2 3" key="1">
    <citation type="submission" date="2020-01" db="EMBL/GenBank/DDBJ databases">
        <title>Insect and environment-associated Actinomycetes.</title>
        <authorList>
            <person name="Currrie C."/>
            <person name="Chevrette M."/>
            <person name="Carlson C."/>
            <person name="Stubbendieck R."/>
            <person name="Wendt-Pienkowski E."/>
        </authorList>
    </citation>
    <scope>NUCLEOTIDE SEQUENCE [LARGE SCALE GENOMIC DNA]</scope>
    <source>
        <strain evidence="2 3">SID7754</strain>
    </source>
</reference>
<feature type="transmembrane region" description="Helical" evidence="1">
    <location>
        <begin position="17"/>
        <end position="38"/>
    </location>
</feature>
<name>A0A7K3QR52_9ACTN</name>
<dbReference type="EMBL" id="JAAGMR010000145">
    <property type="protein sequence ID" value="NEB92374.1"/>
    <property type="molecule type" value="Genomic_DNA"/>
</dbReference>
<organism evidence="2 3">
    <name type="scientific">Streptomyces bauhiniae</name>
    <dbReference type="NCBI Taxonomy" id="2340725"/>
    <lineage>
        <taxon>Bacteria</taxon>
        <taxon>Bacillati</taxon>
        <taxon>Actinomycetota</taxon>
        <taxon>Actinomycetes</taxon>
        <taxon>Kitasatosporales</taxon>
        <taxon>Streptomycetaceae</taxon>
        <taxon>Streptomyces</taxon>
    </lineage>
</organism>
<accession>A0A7K3QR52</accession>
<protein>
    <submittedName>
        <fullName evidence="2">Uncharacterized protein</fullName>
    </submittedName>
</protein>
<keyword evidence="1" id="KW-0472">Membrane</keyword>
<evidence type="ECO:0000313" key="3">
    <source>
        <dbReference type="Proteomes" id="UP000470520"/>
    </source>
</evidence>
<gene>
    <name evidence="2" type="ORF">G3I21_11695</name>
</gene>
<proteinExistence type="predicted"/>
<comment type="caution">
    <text evidence="2">The sequence shown here is derived from an EMBL/GenBank/DDBJ whole genome shotgun (WGS) entry which is preliminary data.</text>
</comment>
<dbReference type="Proteomes" id="UP000470520">
    <property type="component" value="Unassembled WGS sequence"/>
</dbReference>
<keyword evidence="1" id="KW-1133">Transmembrane helix</keyword>